<gene>
    <name evidence="2" type="ORF">EDD18DRAFT_1135070</name>
</gene>
<evidence type="ECO:0000256" key="1">
    <source>
        <dbReference type="SAM" id="MobiDB-lite"/>
    </source>
</evidence>
<organism evidence="2 3">
    <name type="scientific">Armillaria luteobubalina</name>
    <dbReference type="NCBI Taxonomy" id="153913"/>
    <lineage>
        <taxon>Eukaryota</taxon>
        <taxon>Fungi</taxon>
        <taxon>Dikarya</taxon>
        <taxon>Basidiomycota</taxon>
        <taxon>Agaricomycotina</taxon>
        <taxon>Agaricomycetes</taxon>
        <taxon>Agaricomycetidae</taxon>
        <taxon>Agaricales</taxon>
        <taxon>Marasmiineae</taxon>
        <taxon>Physalacriaceae</taxon>
        <taxon>Armillaria</taxon>
    </lineage>
</organism>
<dbReference type="EMBL" id="JAUEPU010000004">
    <property type="protein sequence ID" value="KAK0502780.1"/>
    <property type="molecule type" value="Genomic_DNA"/>
</dbReference>
<feature type="region of interest" description="Disordered" evidence="1">
    <location>
        <begin position="153"/>
        <end position="183"/>
    </location>
</feature>
<dbReference type="Proteomes" id="UP001175228">
    <property type="component" value="Unassembled WGS sequence"/>
</dbReference>
<evidence type="ECO:0000313" key="3">
    <source>
        <dbReference type="Proteomes" id="UP001175228"/>
    </source>
</evidence>
<dbReference type="AlphaFoldDB" id="A0AA39QH31"/>
<feature type="region of interest" description="Disordered" evidence="1">
    <location>
        <begin position="115"/>
        <end position="135"/>
    </location>
</feature>
<reference evidence="2" key="1">
    <citation type="submission" date="2023-06" db="EMBL/GenBank/DDBJ databases">
        <authorList>
            <consortium name="Lawrence Berkeley National Laboratory"/>
            <person name="Ahrendt S."/>
            <person name="Sahu N."/>
            <person name="Indic B."/>
            <person name="Wong-Bajracharya J."/>
            <person name="Merenyi Z."/>
            <person name="Ke H.-M."/>
            <person name="Monk M."/>
            <person name="Kocsube S."/>
            <person name="Drula E."/>
            <person name="Lipzen A."/>
            <person name="Balint B."/>
            <person name="Henrissat B."/>
            <person name="Andreopoulos B."/>
            <person name="Martin F.M."/>
            <person name="Harder C.B."/>
            <person name="Rigling D."/>
            <person name="Ford K.L."/>
            <person name="Foster G.D."/>
            <person name="Pangilinan J."/>
            <person name="Papanicolaou A."/>
            <person name="Barry K."/>
            <person name="LaButti K."/>
            <person name="Viragh M."/>
            <person name="Koriabine M."/>
            <person name="Yan M."/>
            <person name="Riley R."/>
            <person name="Champramary S."/>
            <person name="Plett K.L."/>
            <person name="Tsai I.J."/>
            <person name="Slot J."/>
            <person name="Sipos G."/>
            <person name="Plett J."/>
            <person name="Nagy L.G."/>
            <person name="Grigoriev I.V."/>
        </authorList>
    </citation>
    <scope>NUCLEOTIDE SEQUENCE</scope>
    <source>
        <strain evidence="2">HWK02</strain>
    </source>
</reference>
<accession>A0AA39QH31</accession>
<proteinExistence type="predicted"/>
<comment type="caution">
    <text evidence="2">The sequence shown here is derived from an EMBL/GenBank/DDBJ whole genome shotgun (WGS) entry which is preliminary data.</text>
</comment>
<keyword evidence="3" id="KW-1185">Reference proteome</keyword>
<evidence type="ECO:0000313" key="2">
    <source>
        <dbReference type="EMBL" id="KAK0502780.1"/>
    </source>
</evidence>
<feature type="compositionally biased region" description="Low complexity" evidence="1">
    <location>
        <begin position="153"/>
        <end position="177"/>
    </location>
</feature>
<sequence length="220" mass="24040">MSSIVLPSRGQCIQTIDGIQPCQCLWFLPPESSLLDPDICGRCKHGIHAHVDYVSTVINNYPANRCVAYAQKTRLTQFCACGAEFFEHVGTYNPYYIPEPWSDLRYFNPDDNVPSPSATTSSYSNDAGSPLSPDTTSSVYSTAILSEDARNVSFTPAPTYSPSASSSTSPSTQPDTTQNLRYSPGGYFAQYSNHFVDSPMLTCQRVAQQMGVSTTRILGT</sequence>
<protein>
    <submittedName>
        <fullName evidence="2">Uncharacterized protein</fullName>
    </submittedName>
</protein>
<name>A0AA39QH31_9AGAR</name>